<evidence type="ECO:0000313" key="2">
    <source>
        <dbReference type="EMBL" id="AKL98251.1"/>
    </source>
</evidence>
<dbReference type="KEGG" id="epo:Epro_0872"/>
<keyword evidence="3" id="KW-1185">Reference proteome</keyword>
<sequence length="170" mass="19711">MKKILVAILFSIGIFPSWVAADYDSDYDISKFQIEWIVNDSLIPESNEHLTEADRLKFQPTQPEPEYDYSVEIVVDDYKSLSYDDENYDAAKELLLGTFEHSKEKMKEAVIIKDDTVKYVIADKIKKSDFDAAKYLLEQESKKDSKDYYVKPTRYSAGDFDAAKYILNLN</sequence>
<feature type="chain" id="PRO_5005186016" evidence="1">
    <location>
        <begin position="21"/>
        <end position="170"/>
    </location>
</feature>
<feature type="signal peptide" evidence="1">
    <location>
        <begin position="1"/>
        <end position="20"/>
    </location>
</feature>
<reference evidence="2 3" key="1">
    <citation type="submission" date="2014-09" db="EMBL/GenBank/DDBJ databases">
        <title>Complete genome sequence of Endomicrobium proavitum.</title>
        <authorList>
            <person name="Zheng H."/>
        </authorList>
    </citation>
    <scope>NUCLEOTIDE SEQUENCE [LARGE SCALE GENOMIC DNA]</scope>
    <source>
        <strain evidence="2 3">Rsa215</strain>
    </source>
</reference>
<proteinExistence type="predicted"/>
<protein>
    <submittedName>
        <fullName evidence="2">Uncharacterized protein</fullName>
    </submittedName>
</protein>
<organism evidence="2 3">
    <name type="scientific">Endomicrobium proavitum</name>
    <dbReference type="NCBI Taxonomy" id="1408281"/>
    <lineage>
        <taxon>Bacteria</taxon>
        <taxon>Pseudomonadati</taxon>
        <taxon>Elusimicrobiota</taxon>
        <taxon>Endomicrobiia</taxon>
        <taxon>Endomicrobiales</taxon>
        <taxon>Endomicrobiaceae</taxon>
        <taxon>Endomicrobium</taxon>
    </lineage>
</organism>
<dbReference type="RefSeq" id="WP_052570805.1">
    <property type="nucleotide sequence ID" value="NZ_CP009498.1"/>
</dbReference>
<accession>A0A0G3WHU8</accession>
<evidence type="ECO:0000256" key="1">
    <source>
        <dbReference type="SAM" id="SignalP"/>
    </source>
</evidence>
<dbReference type="Proteomes" id="UP000035337">
    <property type="component" value="Chromosome"/>
</dbReference>
<dbReference type="STRING" id="1408281.Epro_0872"/>
<name>A0A0G3WHU8_9BACT</name>
<keyword evidence="1" id="KW-0732">Signal</keyword>
<dbReference type="AlphaFoldDB" id="A0A0G3WHU8"/>
<evidence type="ECO:0000313" key="3">
    <source>
        <dbReference type="Proteomes" id="UP000035337"/>
    </source>
</evidence>
<gene>
    <name evidence="2" type="ORF">Epro_0872</name>
</gene>
<dbReference type="EMBL" id="CP009498">
    <property type="protein sequence ID" value="AKL98251.1"/>
    <property type="molecule type" value="Genomic_DNA"/>
</dbReference>